<evidence type="ECO:0000256" key="1">
    <source>
        <dbReference type="SAM" id="MobiDB-lite"/>
    </source>
</evidence>
<evidence type="ECO:0000313" key="2">
    <source>
        <dbReference type="EMBL" id="CAH2105632.1"/>
    </source>
</evidence>
<dbReference type="AlphaFoldDB" id="A0AAU9V1J4"/>
<reference evidence="2" key="1">
    <citation type="submission" date="2022-03" db="EMBL/GenBank/DDBJ databases">
        <authorList>
            <person name="Tunstrom K."/>
        </authorList>
    </citation>
    <scope>NUCLEOTIDE SEQUENCE</scope>
</reference>
<feature type="compositionally biased region" description="Basic and acidic residues" evidence="1">
    <location>
        <begin position="109"/>
        <end position="120"/>
    </location>
</feature>
<feature type="compositionally biased region" description="Basic and acidic residues" evidence="1">
    <location>
        <begin position="89"/>
        <end position="99"/>
    </location>
</feature>
<protein>
    <submittedName>
        <fullName evidence="2">Uncharacterized protein</fullName>
    </submittedName>
</protein>
<accession>A0AAU9V1J4</accession>
<feature type="compositionally biased region" description="Basic and acidic residues" evidence="1">
    <location>
        <begin position="127"/>
        <end position="137"/>
    </location>
</feature>
<name>A0AAU9V1J4_EUPED</name>
<evidence type="ECO:0000313" key="3">
    <source>
        <dbReference type="Proteomes" id="UP001153954"/>
    </source>
</evidence>
<feature type="region of interest" description="Disordered" evidence="1">
    <location>
        <begin position="84"/>
        <end position="137"/>
    </location>
</feature>
<gene>
    <name evidence="2" type="ORF">EEDITHA_LOCUS19871</name>
</gene>
<keyword evidence="3" id="KW-1185">Reference proteome</keyword>
<proteinExistence type="predicted"/>
<dbReference type="EMBL" id="CAKOGL010000028">
    <property type="protein sequence ID" value="CAH2105632.1"/>
    <property type="molecule type" value="Genomic_DNA"/>
</dbReference>
<dbReference type="Proteomes" id="UP001153954">
    <property type="component" value="Unassembled WGS sequence"/>
</dbReference>
<organism evidence="2 3">
    <name type="scientific">Euphydryas editha</name>
    <name type="common">Edith's checkerspot</name>
    <dbReference type="NCBI Taxonomy" id="104508"/>
    <lineage>
        <taxon>Eukaryota</taxon>
        <taxon>Metazoa</taxon>
        <taxon>Ecdysozoa</taxon>
        <taxon>Arthropoda</taxon>
        <taxon>Hexapoda</taxon>
        <taxon>Insecta</taxon>
        <taxon>Pterygota</taxon>
        <taxon>Neoptera</taxon>
        <taxon>Endopterygota</taxon>
        <taxon>Lepidoptera</taxon>
        <taxon>Glossata</taxon>
        <taxon>Ditrysia</taxon>
        <taxon>Papilionoidea</taxon>
        <taxon>Nymphalidae</taxon>
        <taxon>Nymphalinae</taxon>
        <taxon>Euphydryas</taxon>
    </lineage>
</organism>
<comment type="caution">
    <text evidence="2">The sequence shown here is derived from an EMBL/GenBank/DDBJ whole genome shotgun (WGS) entry which is preliminary data.</text>
</comment>
<sequence length="137" mass="15622">MWVYIVEYFIDLIVIVNQIQHLNRNVSAHKRGICSTPFITGRTKDIRFLEGKKSGSTFSQEPMRIRCAGTGEIKTIIRKCPRIPVGSKGPEEGLTEIKRFQPPMNFPDSQREDQGPERNQRSYKIGWLKETKGIGGS</sequence>